<accession>A0A0D0THI0</accession>
<dbReference type="PANTHER" id="PTHR37302:SF1">
    <property type="entry name" value="PROTEIN DINB"/>
    <property type="match status" value="1"/>
</dbReference>
<evidence type="ECO:0000313" key="4">
    <source>
        <dbReference type="EMBL" id="KIR22871.1"/>
    </source>
</evidence>
<dbReference type="PATRIC" id="fig|294.125.peg.1597"/>
<dbReference type="PANTHER" id="PTHR37302">
    <property type="entry name" value="SLR1116 PROTEIN"/>
    <property type="match status" value="1"/>
</dbReference>
<dbReference type="Pfam" id="PF05163">
    <property type="entry name" value="DinB"/>
    <property type="match status" value="1"/>
</dbReference>
<dbReference type="GO" id="GO:0046872">
    <property type="term" value="F:metal ion binding"/>
    <property type="evidence" value="ECO:0007669"/>
    <property type="project" value="UniProtKB-KW"/>
</dbReference>
<evidence type="ECO:0000256" key="1">
    <source>
        <dbReference type="ARBA" id="ARBA00008635"/>
    </source>
</evidence>
<dbReference type="SUPFAM" id="SSF109854">
    <property type="entry name" value="DinB/YfiT-like putative metalloenzymes"/>
    <property type="match status" value="1"/>
</dbReference>
<comment type="caution">
    <text evidence="4">The sequence shown here is derived from an EMBL/GenBank/DDBJ whole genome shotgun (WGS) entry which is preliminary data.</text>
</comment>
<evidence type="ECO:0000256" key="2">
    <source>
        <dbReference type="ARBA" id="ARBA00022723"/>
    </source>
</evidence>
<dbReference type="EMBL" id="JXCQ01000010">
    <property type="protein sequence ID" value="KIR22871.1"/>
    <property type="molecule type" value="Genomic_DNA"/>
</dbReference>
<proteinExistence type="inferred from homology"/>
<dbReference type="AlphaFoldDB" id="A0A0D0THI0"/>
<gene>
    <name evidence="4" type="ORF">PFLU3_15520</name>
</gene>
<dbReference type="InterPro" id="IPR034660">
    <property type="entry name" value="DinB/YfiT-like"/>
</dbReference>
<dbReference type="InterPro" id="IPR007837">
    <property type="entry name" value="DinB"/>
</dbReference>
<name>A0A0D0THI0_PSEFL</name>
<evidence type="ECO:0000256" key="3">
    <source>
        <dbReference type="PIRSR" id="PIRSR607837-1"/>
    </source>
</evidence>
<sequence>MTAGRASFMMVPLRRQGRTSVNRIEHIALMANYNQWMNRKVYDAAGTLTSAELALDRQAFFGSILGTLNHLVLGDTVWLKRFAEHPADFSALAPLSAIAAPADLKQLAFVDLSELSAHRAWLDQLIIDWAHSLHESHLDQHLRYHNMRGVAAEKPFFGLLVHFFNHQTHHRGQVTTLLTQAGVDVGTTDLLALID</sequence>
<dbReference type="Gene3D" id="1.20.120.450">
    <property type="entry name" value="dinb family like domain"/>
    <property type="match status" value="1"/>
</dbReference>
<comment type="similarity">
    <text evidence="1">Belongs to the DinB family.</text>
</comment>
<feature type="binding site" evidence="3">
    <location>
        <position position="70"/>
    </location>
    <ligand>
        <name>a divalent metal cation</name>
        <dbReference type="ChEBI" id="CHEBI:60240"/>
    </ligand>
</feature>
<reference evidence="4 5" key="1">
    <citation type="submission" date="2015-01" db="EMBL/GenBank/DDBJ databases">
        <title>Genome sequence of the beneficial rhizobacterium Pseudomonas fluorescens 2-79.</title>
        <authorList>
            <person name="Thuermer A."/>
            <person name="Daniel R."/>
        </authorList>
    </citation>
    <scope>NUCLEOTIDE SEQUENCE [LARGE SCALE GENOMIC DNA]</scope>
    <source>
        <strain evidence="4 5">2-79</strain>
    </source>
</reference>
<keyword evidence="2 3" id="KW-0479">Metal-binding</keyword>
<feature type="binding site" evidence="3">
    <location>
        <position position="166"/>
    </location>
    <ligand>
        <name>a divalent metal cation</name>
        <dbReference type="ChEBI" id="CHEBI:60240"/>
    </ligand>
</feature>
<dbReference type="Proteomes" id="UP000032210">
    <property type="component" value="Unassembled WGS sequence"/>
</dbReference>
<protein>
    <submittedName>
        <fullName evidence="4">DinB family protein</fullName>
    </submittedName>
</protein>
<evidence type="ECO:0000313" key="5">
    <source>
        <dbReference type="Proteomes" id="UP000032210"/>
    </source>
</evidence>
<feature type="binding site" evidence="3">
    <location>
        <position position="170"/>
    </location>
    <ligand>
        <name>a divalent metal cation</name>
        <dbReference type="ChEBI" id="CHEBI:60240"/>
    </ligand>
</feature>
<organism evidence="4 5">
    <name type="scientific">Pseudomonas fluorescens</name>
    <dbReference type="NCBI Taxonomy" id="294"/>
    <lineage>
        <taxon>Bacteria</taxon>
        <taxon>Pseudomonadati</taxon>
        <taxon>Pseudomonadota</taxon>
        <taxon>Gammaproteobacteria</taxon>
        <taxon>Pseudomonadales</taxon>
        <taxon>Pseudomonadaceae</taxon>
        <taxon>Pseudomonas</taxon>
    </lineage>
</organism>